<dbReference type="OrthoDB" id="8609993at2759"/>
<keyword evidence="5" id="KW-1185">Reference proteome</keyword>
<dbReference type="PRINTS" id="PR00700">
    <property type="entry name" value="PRTYPHPHTASE"/>
</dbReference>
<dbReference type="AlphaFoldDB" id="A0A2G8LNY2"/>
<accession>A0A2G8LNY2</accession>
<evidence type="ECO:0000313" key="4">
    <source>
        <dbReference type="EMBL" id="PIK61944.1"/>
    </source>
</evidence>
<dbReference type="SMART" id="SM00404">
    <property type="entry name" value="PTPc_motif"/>
    <property type="match status" value="1"/>
</dbReference>
<reference evidence="4 5" key="1">
    <citation type="journal article" date="2017" name="PLoS Biol.">
        <title>The sea cucumber genome provides insights into morphological evolution and visceral regeneration.</title>
        <authorList>
            <person name="Zhang X."/>
            <person name="Sun L."/>
            <person name="Yuan J."/>
            <person name="Sun Y."/>
            <person name="Gao Y."/>
            <person name="Zhang L."/>
            <person name="Li S."/>
            <person name="Dai H."/>
            <person name="Hamel J.F."/>
            <person name="Liu C."/>
            <person name="Yu Y."/>
            <person name="Liu S."/>
            <person name="Lin W."/>
            <person name="Guo K."/>
            <person name="Jin S."/>
            <person name="Xu P."/>
            <person name="Storey K.B."/>
            <person name="Huan P."/>
            <person name="Zhang T."/>
            <person name="Zhou Y."/>
            <person name="Zhang J."/>
            <person name="Lin C."/>
            <person name="Li X."/>
            <person name="Xing L."/>
            <person name="Huo D."/>
            <person name="Sun M."/>
            <person name="Wang L."/>
            <person name="Mercier A."/>
            <person name="Li F."/>
            <person name="Yang H."/>
            <person name="Xiang J."/>
        </authorList>
    </citation>
    <scope>NUCLEOTIDE SEQUENCE [LARGE SCALE GENOMIC DNA]</scope>
    <source>
        <strain evidence="4">Shaxun</strain>
        <tissue evidence="4">Muscle</tissue>
    </source>
</reference>
<organism evidence="4 5">
    <name type="scientific">Stichopus japonicus</name>
    <name type="common">Sea cucumber</name>
    <dbReference type="NCBI Taxonomy" id="307972"/>
    <lineage>
        <taxon>Eukaryota</taxon>
        <taxon>Metazoa</taxon>
        <taxon>Echinodermata</taxon>
        <taxon>Eleutherozoa</taxon>
        <taxon>Echinozoa</taxon>
        <taxon>Holothuroidea</taxon>
        <taxon>Aspidochirotacea</taxon>
        <taxon>Aspidochirotida</taxon>
        <taxon>Stichopodidae</taxon>
        <taxon>Apostichopus</taxon>
    </lineage>
</organism>
<dbReference type="InterPro" id="IPR000387">
    <property type="entry name" value="Tyr_Pase_dom"/>
</dbReference>
<feature type="domain" description="Tyrosine specific protein phosphatases" evidence="3">
    <location>
        <begin position="245"/>
        <end position="318"/>
    </location>
</feature>
<evidence type="ECO:0000313" key="5">
    <source>
        <dbReference type="Proteomes" id="UP000230750"/>
    </source>
</evidence>
<dbReference type="GO" id="GO:0004725">
    <property type="term" value="F:protein tyrosine phosphatase activity"/>
    <property type="evidence" value="ECO:0007669"/>
    <property type="project" value="InterPro"/>
</dbReference>
<name>A0A2G8LNY2_STIJA</name>
<dbReference type="Pfam" id="PF00102">
    <property type="entry name" value="Y_phosphatase"/>
    <property type="match status" value="1"/>
</dbReference>
<proteinExistence type="predicted"/>
<evidence type="ECO:0008006" key="6">
    <source>
        <dbReference type="Google" id="ProtNLM"/>
    </source>
</evidence>
<evidence type="ECO:0000259" key="2">
    <source>
        <dbReference type="PROSITE" id="PS50055"/>
    </source>
</evidence>
<dbReference type="Proteomes" id="UP000230750">
    <property type="component" value="Unassembled WGS sequence"/>
</dbReference>
<dbReference type="PROSITE" id="PS50056">
    <property type="entry name" value="TYR_PHOSPHATASE_2"/>
    <property type="match status" value="1"/>
</dbReference>
<feature type="region of interest" description="Disordered" evidence="1">
    <location>
        <begin position="1"/>
        <end position="45"/>
    </location>
</feature>
<sequence length="328" mass="37624">MPLPKDPLERNIVTTSIVSEPPRYGATPRQPMTSPVDQEEDGNPLRESRWRIPLSSFEGYVASMQQSGSGFAEQLTELESVGTSKSAYAGKDSLNARKNAFKNIVPYDDSRVKLNADEDTCSDYINASHIRLGCGSSIGYIASQLPTRHSLNDWWRMIWEKNVVRIVLMESPKGRPKTVDIWPEEESDFCEYGKLKVQWAQWTNYKCFSTRKIFIQKEKYRRPLTLYLYTPTSLNTSTEAVTSLVNFHQFIHDEMKADKIKSALLVCCKLGTGKTGTFICLSKVAQSLRQEGEVEIYHTLKRMREQRMQLVKTADRLCTFVLLRDRNR</sequence>
<evidence type="ECO:0000256" key="1">
    <source>
        <dbReference type="SAM" id="MobiDB-lite"/>
    </source>
</evidence>
<dbReference type="InterPro" id="IPR000242">
    <property type="entry name" value="PTP_cat"/>
</dbReference>
<feature type="domain" description="Tyrosine-protein phosphatase" evidence="2">
    <location>
        <begin position="71"/>
        <end position="317"/>
    </location>
</feature>
<dbReference type="PROSITE" id="PS50055">
    <property type="entry name" value="TYR_PHOSPHATASE_PTP"/>
    <property type="match status" value="1"/>
</dbReference>
<dbReference type="InterPro" id="IPR029021">
    <property type="entry name" value="Prot-tyrosine_phosphatase-like"/>
</dbReference>
<dbReference type="SMART" id="SM00194">
    <property type="entry name" value="PTPc"/>
    <property type="match status" value="1"/>
</dbReference>
<gene>
    <name evidence="4" type="ORF">BSL78_01087</name>
</gene>
<dbReference type="SUPFAM" id="SSF52799">
    <property type="entry name" value="(Phosphotyrosine protein) phosphatases II"/>
    <property type="match status" value="1"/>
</dbReference>
<dbReference type="EMBL" id="MRZV01000021">
    <property type="protein sequence ID" value="PIK61944.1"/>
    <property type="molecule type" value="Genomic_DNA"/>
</dbReference>
<dbReference type="InterPro" id="IPR050348">
    <property type="entry name" value="Protein-Tyr_Phosphatase"/>
</dbReference>
<dbReference type="STRING" id="307972.A0A2G8LNY2"/>
<evidence type="ECO:0000259" key="3">
    <source>
        <dbReference type="PROSITE" id="PS50056"/>
    </source>
</evidence>
<dbReference type="InterPro" id="IPR003595">
    <property type="entry name" value="Tyr_Pase_cat"/>
</dbReference>
<dbReference type="PANTHER" id="PTHR19134">
    <property type="entry name" value="RECEPTOR-TYPE TYROSINE-PROTEIN PHOSPHATASE"/>
    <property type="match status" value="1"/>
</dbReference>
<protein>
    <recommendedName>
        <fullName evidence="6">Tyrosine-protein phosphatase domain-containing protein</fullName>
    </recommendedName>
</protein>
<dbReference type="Gene3D" id="3.90.190.10">
    <property type="entry name" value="Protein tyrosine phosphatase superfamily"/>
    <property type="match status" value="1"/>
</dbReference>
<comment type="caution">
    <text evidence="4">The sequence shown here is derived from an EMBL/GenBank/DDBJ whole genome shotgun (WGS) entry which is preliminary data.</text>
</comment>
<dbReference type="PANTHER" id="PTHR19134:SF449">
    <property type="entry name" value="TYROSINE-PROTEIN PHOSPHATASE 1"/>
    <property type="match status" value="1"/>
</dbReference>